<comment type="caution">
    <text evidence="10">The sequence shown here is derived from an EMBL/GenBank/DDBJ whole genome shotgun (WGS) entry which is preliminary data.</text>
</comment>
<evidence type="ECO:0000313" key="11">
    <source>
        <dbReference type="Proteomes" id="UP001201812"/>
    </source>
</evidence>
<gene>
    <name evidence="10" type="ORF">DdX_14272</name>
</gene>
<dbReference type="Proteomes" id="UP001201812">
    <property type="component" value="Unassembled WGS sequence"/>
</dbReference>
<comment type="similarity">
    <text evidence="2 8">Belongs to the TFB2 family.</text>
</comment>
<dbReference type="Gene3D" id="3.30.70.2610">
    <property type="match status" value="1"/>
</dbReference>
<dbReference type="PANTHER" id="PTHR13152">
    <property type="entry name" value="TFIIH, POLYPEPTIDE 4"/>
    <property type="match status" value="1"/>
</dbReference>
<protein>
    <recommendedName>
        <fullName evidence="8">General transcription factor IIH subunit 4</fullName>
    </recommendedName>
</protein>
<proteinExistence type="inferred from homology"/>
<dbReference type="GO" id="GO:0000439">
    <property type="term" value="C:transcription factor TFIIH core complex"/>
    <property type="evidence" value="ECO:0007669"/>
    <property type="project" value="InterPro"/>
</dbReference>
<keyword evidence="7 8" id="KW-0539">Nucleus</keyword>
<dbReference type="AlphaFoldDB" id="A0AAD4MUW4"/>
<keyword evidence="4 8" id="KW-0805">Transcription regulation</keyword>
<keyword evidence="11" id="KW-1185">Reference proteome</keyword>
<organism evidence="10 11">
    <name type="scientific">Ditylenchus destructor</name>
    <dbReference type="NCBI Taxonomy" id="166010"/>
    <lineage>
        <taxon>Eukaryota</taxon>
        <taxon>Metazoa</taxon>
        <taxon>Ecdysozoa</taxon>
        <taxon>Nematoda</taxon>
        <taxon>Chromadorea</taxon>
        <taxon>Rhabditida</taxon>
        <taxon>Tylenchina</taxon>
        <taxon>Tylenchomorpha</taxon>
        <taxon>Sphaerularioidea</taxon>
        <taxon>Anguinidae</taxon>
        <taxon>Anguininae</taxon>
        <taxon>Ditylenchus</taxon>
    </lineage>
</organism>
<evidence type="ECO:0000256" key="5">
    <source>
        <dbReference type="ARBA" id="ARBA00023163"/>
    </source>
</evidence>
<dbReference type="PANTHER" id="PTHR13152:SF0">
    <property type="entry name" value="GENERAL TRANSCRIPTION FACTOR IIH SUBUNIT 4"/>
    <property type="match status" value="1"/>
</dbReference>
<dbReference type="GO" id="GO:0001671">
    <property type="term" value="F:ATPase activator activity"/>
    <property type="evidence" value="ECO:0007669"/>
    <property type="project" value="InterPro"/>
</dbReference>
<comment type="function">
    <text evidence="8">Component of the general transcription and DNA repair factor IIH (TFIIH) core complex which is involved in general and transcription-coupled nucleotide excision repair (NER) of damaged DNA.</text>
</comment>
<evidence type="ECO:0000256" key="8">
    <source>
        <dbReference type="RuleBase" id="RU364024"/>
    </source>
</evidence>
<keyword evidence="6 8" id="KW-0234">DNA repair</keyword>
<evidence type="ECO:0000259" key="9">
    <source>
        <dbReference type="Pfam" id="PF18307"/>
    </source>
</evidence>
<evidence type="ECO:0000313" key="10">
    <source>
        <dbReference type="EMBL" id="KAI1704405.1"/>
    </source>
</evidence>
<dbReference type="EMBL" id="JAKKPZ010000068">
    <property type="protein sequence ID" value="KAI1704405.1"/>
    <property type="molecule type" value="Genomic_DNA"/>
</dbReference>
<keyword evidence="5 8" id="KW-0804">Transcription</keyword>
<evidence type="ECO:0000256" key="4">
    <source>
        <dbReference type="ARBA" id="ARBA00023015"/>
    </source>
</evidence>
<dbReference type="Pfam" id="PF03849">
    <property type="entry name" value="Tfb2"/>
    <property type="match status" value="1"/>
</dbReference>
<evidence type="ECO:0000256" key="3">
    <source>
        <dbReference type="ARBA" id="ARBA00022763"/>
    </source>
</evidence>
<sequence length="742" mass="85462">MRFGNGPDQYNHPKKMGTRAENLFSDRPFLIYLAHLNEELLLRLYESSPCVVAIFRMLPAMAQRCFLNLLYQPKSDWKKWVKKRYLKNAYQSLVLLFRLKIAEGHLDGERKLNEDFKMNYISSLLSGPLEITELKRLDPAAGDDKLLKKKKVEDLLKKPVESWENVLRYLVTPNEPATIKAVSDSTRQLFRHVAFLGQHLEISKAGFHFLLLSRVEQIWTYLIYYLRFLDNRPNSDVFNVIEFILKLLLCVTPHDNYEMQKDECKPSPFVIDPAWPNDVQNLLVHLREIGIVYIRKRKDGFFFLTPLLYMLSASEGSTKEGGLNETSIASAPASTTNNSLSIVNKGSSKGFILVETNFKVFAYTDSSLQLAILSIFTQLLYRFQDMSVGEISRDSVRKALQSGVTAEQIVLYLKANAHWQMVSTHGQANCIPSNVVDQIFLWEEERKRLTCTSGTLYSQFDSEAEFVEWKNFADAQNILQWYSNMDRVIIVSEEGHEAIREWRNSKRRSADRIKSRTLLADVILYILKFMDRNGLAQNHTIEVDEKPLRANNTYCLSPYTSEQIDLLKSVSSIVDHNFDYNTDSLKRIFRSLAILQCRSLQHWKAPWITADMSSCLCFTVLPSTELNSIQSLSAQRYNICTSFSLTVEVLETVKKEFLVSSVACNLRVLFEIIDIEEVLFPEIAGFRLENSRTKEVLQMKRITMEEAKENFELVLYEYAYLDGSSITDGVNGQAFILKRSNA</sequence>
<dbReference type="InterPro" id="IPR004598">
    <property type="entry name" value="TFIIH_p52/Tfb2"/>
</dbReference>
<keyword evidence="3 8" id="KW-0227">DNA damage</keyword>
<name>A0AAD4MUW4_9BILA</name>
<accession>A0AAD4MUW4</accession>
<dbReference type="GO" id="GO:0006289">
    <property type="term" value="P:nucleotide-excision repair"/>
    <property type="evidence" value="ECO:0007669"/>
    <property type="project" value="InterPro"/>
</dbReference>
<evidence type="ECO:0000256" key="2">
    <source>
        <dbReference type="ARBA" id="ARBA00007132"/>
    </source>
</evidence>
<dbReference type="GO" id="GO:0003690">
    <property type="term" value="F:double-stranded DNA binding"/>
    <property type="evidence" value="ECO:0007669"/>
    <property type="project" value="TreeGrafter"/>
</dbReference>
<comment type="subcellular location">
    <subcellularLocation>
        <location evidence="1 8">Nucleus</location>
    </subcellularLocation>
</comment>
<dbReference type="Pfam" id="PF18307">
    <property type="entry name" value="Tfb2_C"/>
    <property type="match status" value="1"/>
</dbReference>
<reference evidence="10" key="1">
    <citation type="submission" date="2022-01" db="EMBL/GenBank/DDBJ databases">
        <title>Genome Sequence Resource for Two Populations of Ditylenchus destructor, the Migratory Endoparasitic Phytonematode.</title>
        <authorList>
            <person name="Zhang H."/>
            <person name="Lin R."/>
            <person name="Xie B."/>
        </authorList>
    </citation>
    <scope>NUCLEOTIDE SEQUENCE</scope>
    <source>
        <strain evidence="10">BazhouSP</strain>
    </source>
</reference>
<dbReference type="GO" id="GO:0005675">
    <property type="term" value="C:transcription factor TFIIH holo complex"/>
    <property type="evidence" value="ECO:0007669"/>
    <property type="project" value="TreeGrafter"/>
</dbReference>
<feature type="domain" description="Transcription factor Tfb2 C-terminal" evidence="9">
    <location>
        <begin position="437"/>
        <end position="502"/>
    </location>
</feature>
<evidence type="ECO:0000256" key="1">
    <source>
        <dbReference type="ARBA" id="ARBA00004123"/>
    </source>
</evidence>
<evidence type="ECO:0000256" key="7">
    <source>
        <dbReference type="ARBA" id="ARBA00023242"/>
    </source>
</evidence>
<dbReference type="InterPro" id="IPR040662">
    <property type="entry name" value="Tfb2_C"/>
</dbReference>
<evidence type="ECO:0000256" key="6">
    <source>
        <dbReference type="ARBA" id="ARBA00023204"/>
    </source>
</evidence>